<dbReference type="Pfam" id="PF01380">
    <property type="entry name" value="SIS"/>
    <property type="match status" value="1"/>
</dbReference>
<dbReference type="Proteomes" id="UP000467240">
    <property type="component" value="Unassembled WGS sequence"/>
</dbReference>
<dbReference type="EMBL" id="WBJZ01000010">
    <property type="protein sequence ID" value="KAB1656803.1"/>
    <property type="molecule type" value="Genomic_DNA"/>
</dbReference>
<dbReference type="InterPro" id="IPR047640">
    <property type="entry name" value="RpiR-like"/>
</dbReference>
<dbReference type="PROSITE" id="PS51071">
    <property type="entry name" value="HTH_RPIR"/>
    <property type="match status" value="1"/>
</dbReference>
<dbReference type="InterPro" id="IPR009057">
    <property type="entry name" value="Homeodomain-like_sf"/>
</dbReference>
<reference evidence="3 4" key="1">
    <citation type="submission" date="2019-09" db="EMBL/GenBank/DDBJ databases">
        <title>Phylogeny of genus Pseudoclavibacter and closely related genus.</title>
        <authorList>
            <person name="Li Y."/>
        </authorList>
    </citation>
    <scope>NUCLEOTIDE SEQUENCE [LARGE SCALE GENOMIC DNA]</scope>
    <source>
        <strain evidence="3 4">DSM 23821</strain>
    </source>
</reference>
<dbReference type="GO" id="GO:0003677">
    <property type="term" value="F:DNA binding"/>
    <property type="evidence" value="ECO:0007669"/>
    <property type="project" value="InterPro"/>
</dbReference>
<feature type="region of interest" description="Disordered" evidence="1">
    <location>
        <begin position="1"/>
        <end position="30"/>
    </location>
</feature>
<dbReference type="GO" id="GO:0097367">
    <property type="term" value="F:carbohydrate derivative binding"/>
    <property type="evidence" value="ECO:0007669"/>
    <property type="project" value="InterPro"/>
</dbReference>
<evidence type="ECO:0000259" key="2">
    <source>
        <dbReference type="PROSITE" id="PS51071"/>
    </source>
</evidence>
<dbReference type="SUPFAM" id="SSF53697">
    <property type="entry name" value="SIS domain"/>
    <property type="match status" value="1"/>
</dbReference>
<sequence>MWSSFEDSPWGGVVGGRARAESGDPRGVRPMSRTAVRTWSMDQPGRTVSERVRASIDRLTPAERRAARALLAAYPVLGLDTVASFAEASGVSGPTIVRLVKSLGYGTFREFQDTLRREVHERGESALSQATRSTEPLDTQGSLGRARDAYLHGIERTFAGVHERDAETLVRWLADTRRRVVALGGDYSELLARYLVAQLVPVRGGVSECSPNPVLAAGAIADIRADRDVWVVFDFRRYQASSEQLAREAAASRARIALVTDRWLSPVASVADVVLTCDVEASGPSDTLVPALALVEALCERAVEHLGESAIQRLERIDPVRQRIS</sequence>
<dbReference type="PANTHER" id="PTHR30514:SF18">
    <property type="entry name" value="RPIR-FAMILY TRANSCRIPTIONAL REGULATOR"/>
    <property type="match status" value="1"/>
</dbReference>
<dbReference type="InterPro" id="IPR001347">
    <property type="entry name" value="SIS_dom"/>
</dbReference>
<dbReference type="AlphaFoldDB" id="A0A7J5BR89"/>
<protein>
    <submittedName>
        <fullName evidence="3">MurR/RpiR family transcriptional regulator</fullName>
    </submittedName>
</protein>
<name>A0A7J5BR89_9MICO</name>
<dbReference type="GO" id="GO:0003700">
    <property type="term" value="F:DNA-binding transcription factor activity"/>
    <property type="evidence" value="ECO:0007669"/>
    <property type="project" value="InterPro"/>
</dbReference>
<dbReference type="PANTHER" id="PTHR30514">
    <property type="entry name" value="GLUCOKINASE"/>
    <property type="match status" value="1"/>
</dbReference>
<dbReference type="OrthoDB" id="3574600at2"/>
<accession>A0A7J5BR89</accession>
<feature type="region of interest" description="Disordered" evidence="1">
    <location>
        <begin position="120"/>
        <end position="141"/>
    </location>
</feature>
<organism evidence="3 4">
    <name type="scientific">Pseudoclavibacter chungangensis</name>
    <dbReference type="NCBI Taxonomy" id="587635"/>
    <lineage>
        <taxon>Bacteria</taxon>
        <taxon>Bacillati</taxon>
        <taxon>Actinomycetota</taxon>
        <taxon>Actinomycetes</taxon>
        <taxon>Micrococcales</taxon>
        <taxon>Microbacteriaceae</taxon>
        <taxon>Pseudoclavibacter</taxon>
    </lineage>
</organism>
<keyword evidence="4" id="KW-1185">Reference proteome</keyword>
<dbReference type="Gene3D" id="3.40.50.10490">
    <property type="entry name" value="Glucose-6-phosphate isomerase like protein, domain 1"/>
    <property type="match status" value="1"/>
</dbReference>
<proteinExistence type="predicted"/>
<feature type="compositionally biased region" description="Basic and acidic residues" evidence="1">
    <location>
        <begin position="18"/>
        <end position="27"/>
    </location>
</feature>
<dbReference type="GO" id="GO:1901135">
    <property type="term" value="P:carbohydrate derivative metabolic process"/>
    <property type="evidence" value="ECO:0007669"/>
    <property type="project" value="InterPro"/>
</dbReference>
<dbReference type="SUPFAM" id="SSF46689">
    <property type="entry name" value="Homeodomain-like"/>
    <property type="match status" value="1"/>
</dbReference>
<dbReference type="InterPro" id="IPR046348">
    <property type="entry name" value="SIS_dom_sf"/>
</dbReference>
<dbReference type="InterPro" id="IPR036388">
    <property type="entry name" value="WH-like_DNA-bd_sf"/>
</dbReference>
<feature type="compositionally biased region" description="Polar residues" evidence="1">
    <location>
        <begin position="126"/>
        <end position="141"/>
    </location>
</feature>
<comment type="caution">
    <text evidence="3">The sequence shown here is derived from an EMBL/GenBank/DDBJ whole genome shotgun (WGS) entry which is preliminary data.</text>
</comment>
<gene>
    <name evidence="3" type="ORF">F8O01_09080</name>
</gene>
<feature type="domain" description="HTH rpiR-type" evidence="2">
    <location>
        <begin position="46"/>
        <end position="122"/>
    </location>
</feature>
<dbReference type="Gene3D" id="1.10.10.10">
    <property type="entry name" value="Winged helix-like DNA-binding domain superfamily/Winged helix DNA-binding domain"/>
    <property type="match status" value="1"/>
</dbReference>
<evidence type="ECO:0000256" key="1">
    <source>
        <dbReference type="SAM" id="MobiDB-lite"/>
    </source>
</evidence>
<evidence type="ECO:0000313" key="3">
    <source>
        <dbReference type="EMBL" id="KAB1656803.1"/>
    </source>
</evidence>
<dbReference type="Pfam" id="PF01418">
    <property type="entry name" value="HTH_6"/>
    <property type="match status" value="1"/>
</dbReference>
<evidence type="ECO:0000313" key="4">
    <source>
        <dbReference type="Proteomes" id="UP000467240"/>
    </source>
</evidence>
<dbReference type="InterPro" id="IPR000281">
    <property type="entry name" value="HTH_RpiR"/>
</dbReference>